<feature type="region of interest" description="Disordered" evidence="1">
    <location>
        <begin position="62"/>
        <end position="85"/>
    </location>
</feature>
<name>A0A0S4JR97_BODSA</name>
<dbReference type="EMBL" id="CYKH01002084">
    <property type="protein sequence ID" value="CUG92775.1"/>
    <property type="molecule type" value="Genomic_DNA"/>
</dbReference>
<dbReference type="VEuPathDB" id="TriTrypDB:BSAL_39300"/>
<dbReference type="AlphaFoldDB" id="A0A0S4JR97"/>
<sequence>TPEWWARPRRSRRWSRITALPKVVPDHGDPEGGPASWRSRRWPDHGAREGGLLPMVVRITSLPTVGPDHGAPEGGPGSRRSQRWSRITAVPKVVLDHDGPEGGPGSRRSQTVLLKSVPTLTLPRCPSIPGDLLPVTVLVYPLLPSLSESRE</sequence>
<reference evidence="3" key="1">
    <citation type="submission" date="2015-09" db="EMBL/GenBank/DDBJ databases">
        <authorList>
            <consortium name="Pathogen Informatics"/>
        </authorList>
    </citation>
    <scope>NUCLEOTIDE SEQUENCE [LARGE SCALE GENOMIC DNA]</scope>
    <source>
        <strain evidence="3">Lake Konstanz</strain>
    </source>
</reference>
<evidence type="ECO:0000313" key="3">
    <source>
        <dbReference type="Proteomes" id="UP000051952"/>
    </source>
</evidence>
<gene>
    <name evidence="2" type="ORF">BSAL_39300</name>
</gene>
<keyword evidence="3" id="KW-1185">Reference proteome</keyword>
<evidence type="ECO:0000313" key="2">
    <source>
        <dbReference type="EMBL" id="CUG92775.1"/>
    </source>
</evidence>
<feature type="region of interest" description="Disordered" evidence="1">
    <location>
        <begin position="21"/>
        <end position="49"/>
    </location>
</feature>
<proteinExistence type="predicted"/>
<evidence type="ECO:0000256" key="1">
    <source>
        <dbReference type="SAM" id="MobiDB-lite"/>
    </source>
</evidence>
<accession>A0A0S4JR97</accession>
<feature type="non-terminal residue" evidence="2">
    <location>
        <position position="1"/>
    </location>
</feature>
<protein>
    <submittedName>
        <fullName evidence="2">Uncharacterized protein</fullName>
    </submittedName>
</protein>
<dbReference type="Proteomes" id="UP000051952">
    <property type="component" value="Unassembled WGS sequence"/>
</dbReference>
<organism evidence="2 3">
    <name type="scientific">Bodo saltans</name>
    <name type="common">Flagellated protozoan</name>
    <dbReference type="NCBI Taxonomy" id="75058"/>
    <lineage>
        <taxon>Eukaryota</taxon>
        <taxon>Discoba</taxon>
        <taxon>Euglenozoa</taxon>
        <taxon>Kinetoplastea</taxon>
        <taxon>Metakinetoplastina</taxon>
        <taxon>Eubodonida</taxon>
        <taxon>Bodonidae</taxon>
        <taxon>Bodo</taxon>
    </lineage>
</organism>